<protein>
    <submittedName>
        <fullName evidence="3">HigA family addiction module antitoxin</fullName>
    </submittedName>
</protein>
<dbReference type="EMBL" id="JBHUHD010000001">
    <property type="protein sequence ID" value="MFD2141751.1"/>
    <property type="molecule type" value="Genomic_DNA"/>
</dbReference>
<sequence>MHGPQPPIHPGEILREEFLLPLNLSPYAVARAVHVPRTRIERLAREQTSVTADTALRLGRLFGTGPEFWMNLQAAHDLGRAERAAADVVDIRPLDGTA</sequence>
<evidence type="ECO:0000313" key="4">
    <source>
        <dbReference type="Proteomes" id="UP001597299"/>
    </source>
</evidence>
<dbReference type="PANTHER" id="PTHR36924:SF1">
    <property type="entry name" value="ANTITOXIN HIGA-1"/>
    <property type="match status" value="1"/>
</dbReference>
<accession>A0ABW4YZD0</accession>
<comment type="caution">
    <text evidence="3">The sequence shown here is derived from an EMBL/GenBank/DDBJ whole genome shotgun (WGS) entry which is preliminary data.</text>
</comment>
<dbReference type="Gene3D" id="1.10.260.40">
    <property type="entry name" value="lambda repressor-like DNA-binding domains"/>
    <property type="match status" value="1"/>
</dbReference>
<dbReference type="InterPro" id="IPR001387">
    <property type="entry name" value="Cro/C1-type_HTH"/>
</dbReference>
<keyword evidence="4" id="KW-1185">Reference proteome</keyword>
<name>A0ABW4YZD0_9HYPH</name>
<feature type="domain" description="HTH cro/C1-type" evidence="2">
    <location>
        <begin position="18"/>
        <end position="68"/>
    </location>
</feature>
<proteinExistence type="predicted"/>
<dbReference type="InterPro" id="IPR010982">
    <property type="entry name" value="Lambda_DNA-bd_dom_sf"/>
</dbReference>
<dbReference type="InterPro" id="IPR013430">
    <property type="entry name" value="Toxin_antidote_HigA"/>
</dbReference>
<dbReference type="PANTHER" id="PTHR36924">
    <property type="entry name" value="ANTITOXIN HIGA-1"/>
    <property type="match status" value="1"/>
</dbReference>
<evidence type="ECO:0000259" key="2">
    <source>
        <dbReference type="Pfam" id="PF01381"/>
    </source>
</evidence>
<evidence type="ECO:0000313" key="3">
    <source>
        <dbReference type="EMBL" id="MFD2141751.1"/>
    </source>
</evidence>
<evidence type="ECO:0000256" key="1">
    <source>
        <dbReference type="ARBA" id="ARBA00023125"/>
    </source>
</evidence>
<keyword evidence="1" id="KW-0238">DNA-binding</keyword>
<gene>
    <name evidence="3" type="ORF">ACFSNC_15170</name>
</gene>
<dbReference type="Pfam" id="PF01381">
    <property type="entry name" value="HTH_3"/>
    <property type="match status" value="1"/>
</dbReference>
<dbReference type="NCBIfam" id="TIGR02607">
    <property type="entry name" value="antidote_HigA"/>
    <property type="match status" value="1"/>
</dbReference>
<dbReference type="Proteomes" id="UP001597299">
    <property type="component" value="Unassembled WGS sequence"/>
</dbReference>
<organism evidence="3 4">
    <name type="scientific">Ancylobacter oerskovii</name>
    <dbReference type="NCBI Taxonomy" id="459519"/>
    <lineage>
        <taxon>Bacteria</taxon>
        <taxon>Pseudomonadati</taxon>
        <taxon>Pseudomonadota</taxon>
        <taxon>Alphaproteobacteria</taxon>
        <taxon>Hyphomicrobiales</taxon>
        <taxon>Xanthobacteraceae</taxon>
        <taxon>Ancylobacter</taxon>
    </lineage>
</organism>
<reference evidence="4" key="1">
    <citation type="journal article" date="2019" name="Int. J. Syst. Evol. Microbiol.">
        <title>The Global Catalogue of Microorganisms (GCM) 10K type strain sequencing project: providing services to taxonomists for standard genome sequencing and annotation.</title>
        <authorList>
            <consortium name="The Broad Institute Genomics Platform"/>
            <consortium name="The Broad Institute Genome Sequencing Center for Infectious Disease"/>
            <person name="Wu L."/>
            <person name="Ma J."/>
        </authorList>
    </citation>
    <scope>NUCLEOTIDE SEQUENCE [LARGE SCALE GENOMIC DNA]</scope>
    <source>
        <strain evidence="4">CCM 7435</strain>
    </source>
</reference>
<dbReference type="RefSeq" id="WP_213352577.1">
    <property type="nucleotide sequence ID" value="NZ_JAHBGB010000027.1"/>
</dbReference>
<dbReference type="SUPFAM" id="SSF47413">
    <property type="entry name" value="lambda repressor-like DNA-binding domains"/>
    <property type="match status" value="1"/>
</dbReference>